<gene>
    <name evidence="9" type="ORF">JKA74_18885</name>
</gene>
<dbReference type="Proteomes" id="UP000611723">
    <property type="component" value="Unassembled WGS sequence"/>
</dbReference>
<evidence type="ECO:0000256" key="1">
    <source>
        <dbReference type="ARBA" id="ARBA00004651"/>
    </source>
</evidence>
<evidence type="ECO:0000313" key="9">
    <source>
        <dbReference type="EMBL" id="MBK6267117.1"/>
    </source>
</evidence>
<dbReference type="AlphaFoldDB" id="A0A935CC05"/>
<dbReference type="EMBL" id="JAEQBW010000014">
    <property type="protein sequence ID" value="MBK6267117.1"/>
    <property type="molecule type" value="Genomic_DNA"/>
</dbReference>
<evidence type="ECO:0000256" key="4">
    <source>
        <dbReference type="ARBA" id="ARBA00022989"/>
    </source>
</evidence>
<keyword evidence="3 7" id="KW-0812">Transmembrane</keyword>
<sequence>MKLIEIHIEGGIEFMSVLLILLIVTIWMGVMAILKRKEPVEKERWIRRCIDISLFALVWGILGQAIGLFSAFQAIEEMGSVPQDILAGGLAVSSYTTMYGLIIFLIGRLFKIFVNFSE</sequence>
<feature type="transmembrane region" description="Helical" evidence="7">
    <location>
        <begin position="12"/>
        <end position="34"/>
    </location>
</feature>
<reference evidence="9" key="1">
    <citation type="submission" date="2021-01" db="EMBL/GenBank/DDBJ databases">
        <title>Marivirga aurantiaca sp. nov., isolated from intertidal surface sediments.</title>
        <authorList>
            <person name="Zhang M."/>
        </authorList>
    </citation>
    <scope>NUCLEOTIDE SEQUENCE</scope>
    <source>
        <strain evidence="9">S37H4</strain>
    </source>
</reference>
<proteinExistence type="inferred from homology"/>
<feature type="transmembrane region" description="Helical" evidence="7">
    <location>
        <begin position="54"/>
        <end position="75"/>
    </location>
</feature>
<dbReference type="GO" id="GO:0005886">
    <property type="term" value="C:plasma membrane"/>
    <property type="evidence" value="ECO:0007669"/>
    <property type="project" value="UniProtKB-SubCell"/>
</dbReference>
<evidence type="ECO:0000313" key="10">
    <source>
        <dbReference type="Proteomes" id="UP000611723"/>
    </source>
</evidence>
<protein>
    <submittedName>
        <fullName evidence="9">MotA/TolQ/ExbB proton channel family protein</fullName>
    </submittedName>
</protein>
<keyword evidence="2" id="KW-1003">Cell membrane</keyword>
<organism evidence="9 10">
    <name type="scientific">Marivirga aurantiaca</name>
    <dbReference type="NCBI Taxonomy" id="2802615"/>
    <lineage>
        <taxon>Bacteria</taxon>
        <taxon>Pseudomonadati</taxon>
        <taxon>Bacteroidota</taxon>
        <taxon>Cytophagia</taxon>
        <taxon>Cytophagales</taxon>
        <taxon>Marivirgaceae</taxon>
        <taxon>Marivirga</taxon>
    </lineage>
</organism>
<keyword evidence="4 7" id="KW-1133">Transmembrane helix</keyword>
<dbReference type="InterPro" id="IPR002898">
    <property type="entry name" value="MotA_ExbB_proton_chnl"/>
</dbReference>
<evidence type="ECO:0000256" key="7">
    <source>
        <dbReference type="SAM" id="Phobius"/>
    </source>
</evidence>
<comment type="subcellular location">
    <subcellularLocation>
        <location evidence="1">Cell membrane</location>
        <topology evidence="1">Multi-pass membrane protein</topology>
    </subcellularLocation>
    <subcellularLocation>
        <location evidence="6">Membrane</location>
        <topology evidence="6">Multi-pass membrane protein</topology>
    </subcellularLocation>
</comment>
<comment type="caution">
    <text evidence="9">The sequence shown here is derived from an EMBL/GenBank/DDBJ whole genome shotgun (WGS) entry which is preliminary data.</text>
</comment>
<dbReference type="GO" id="GO:0015031">
    <property type="term" value="P:protein transport"/>
    <property type="evidence" value="ECO:0007669"/>
    <property type="project" value="UniProtKB-KW"/>
</dbReference>
<feature type="domain" description="MotA/TolQ/ExbB proton channel" evidence="8">
    <location>
        <begin position="54"/>
        <end position="103"/>
    </location>
</feature>
<keyword evidence="6" id="KW-0653">Protein transport</keyword>
<accession>A0A935CC05</accession>
<dbReference type="RefSeq" id="WP_201432807.1">
    <property type="nucleotide sequence ID" value="NZ_JAEQBW010000014.1"/>
</dbReference>
<evidence type="ECO:0000256" key="2">
    <source>
        <dbReference type="ARBA" id="ARBA00022475"/>
    </source>
</evidence>
<evidence type="ECO:0000259" key="8">
    <source>
        <dbReference type="Pfam" id="PF01618"/>
    </source>
</evidence>
<keyword evidence="6" id="KW-0813">Transport</keyword>
<dbReference type="Pfam" id="PF01618">
    <property type="entry name" value="MotA_ExbB"/>
    <property type="match status" value="1"/>
</dbReference>
<evidence type="ECO:0000256" key="6">
    <source>
        <dbReference type="RuleBase" id="RU004057"/>
    </source>
</evidence>
<keyword evidence="10" id="KW-1185">Reference proteome</keyword>
<name>A0A935CC05_9BACT</name>
<evidence type="ECO:0000256" key="5">
    <source>
        <dbReference type="ARBA" id="ARBA00023136"/>
    </source>
</evidence>
<keyword evidence="5 7" id="KW-0472">Membrane</keyword>
<comment type="similarity">
    <text evidence="6">Belongs to the exbB/tolQ family.</text>
</comment>
<feature type="transmembrane region" description="Helical" evidence="7">
    <location>
        <begin position="87"/>
        <end position="110"/>
    </location>
</feature>
<evidence type="ECO:0000256" key="3">
    <source>
        <dbReference type="ARBA" id="ARBA00022692"/>
    </source>
</evidence>